<accession>A0ABS7S4Y1</accession>
<evidence type="ECO:0000313" key="2">
    <source>
        <dbReference type="EMBL" id="MBZ2195389.1"/>
    </source>
</evidence>
<sequence length="109" mass="11923">MIGRILCSIATVAMVLLAAAGVWPWYLRQRARDLCADVWYTEGSAGRRVIGFPPEVHCWQNDVHEIVYDGAQFMPGVIAASACLVVLAVAFGTRSQWVSSLGSRRAART</sequence>
<evidence type="ECO:0000256" key="1">
    <source>
        <dbReference type="SAM" id="Phobius"/>
    </source>
</evidence>
<protein>
    <recommendedName>
        <fullName evidence="4">Integral membrane protein</fullName>
    </recommendedName>
</protein>
<reference evidence="2 3" key="1">
    <citation type="submission" date="2021-04" db="EMBL/GenBank/DDBJ databases">
        <title>Ruania sp. nov., isolated from sandy soil of mangrove forest.</title>
        <authorList>
            <person name="Ge X."/>
            <person name="Huang R."/>
            <person name="Liu W."/>
        </authorList>
    </citation>
    <scope>NUCLEOTIDE SEQUENCE [LARGE SCALE GENOMIC DNA]</scope>
    <source>
        <strain evidence="2 3">N2-46</strain>
    </source>
</reference>
<keyword evidence="1" id="KW-0472">Membrane</keyword>
<name>A0ABS7S4Y1_9MICO</name>
<evidence type="ECO:0000313" key="3">
    <source>
        <dbReference type="Proteomes" id="UP000826651"/>
    </source>
</evidence>
<comment type="caution">
    <text evidence="2">The sequence shown here is derived from an EMBL/GenBank/DDBJ whole genome shotgun (WGS) entry which is preliminary data.</text>
</comment>
<keyword evidence="1" id="KW-1133">Transmembrane helix</keyword>
<keyword evidence="3" id="KW-1185">Reference proteome</keyword>
<organism evidence="2 3">
    <name type="scientific">Occultella gossypii</name>
    <dbReference type="NCBI Taxonomy" id="2800820"/>
    <lineage>
        <taxon>Bacteria</taxon>
        <taxon>Bacillati</taxon>
        <taxon>Actinomycetota</taxon>
        <taxon>Actinomycetes</taxon>
        <taxon>Micrococcales</taxon>
        <taxon>Ruaniaceae</taxon>
        <taxon>Occultella</taxon>
    </lineage>
</organism>
<keyword evidence="1" id="KW-0812">Transmembrane</keyword>
<dbReference type="RefSeq" id="WP_223403245.1">
    <property type="nucleotide sequence ID" value="NZ_JAGSHT010000003.1"/>
</dbReference>
<feature type="transmembrane region" description="Helical" evidence="1">
    <location>
        <begin position="73"/>
        <end position="91"/>
    </location>
</feature>
<dbReference type="Proteomes" id="UP000826651">
    <property type="component" value="Unassembled WGS sequence"/>
</dbReference>
<evidence type="ECO:0008006" key="4">
    <source>
        <dbReference type="Google" id="ProtNLM"/>
    </source>
</evidence>
<gene>
    <name evidence="2" type="ORF">KCQ71_04450</name>
</gene>
<dbReference type="EMBL" id="JAGSHT010000003">
    <property type="protein sequence ID" value="MBZ2195389.1"/>
    <property type="molecule type" value="Genomic_DNA"/>
</dbReference>
<proteinExistence type="predicted"/>